<dbReference type="VEuPathDB" id="FungiDB:B9J08_002620"/>
<dbReference type="VEuPathDB" id="FungiDB:CJI97_002674"/>
<dbReference type="GO" id="GO:0000372">
    <property type="term" value="P:Group I intron splicing"/>
    <property type="evidence" value="ECO:0007669"/>
    <property type="project" value="InterPro"/>
</dbReference>
<dbReference type="InterPro" id="IPR025694">
    <property type="entry name" value="MNE1"/>
</dbReference>
<reference evidence="2" key="1">
    <citation type="journal article" date="2015" name="BMC Genomics">
        <title>Draft genome of a commonly misdiagnosed multidrug resistant pathogen Candida auris.</title>
        <authorList>
            <person name="Chatterjee S."/>
            <person name="Alampalli S.V."/>
            <person name="Nageshan R.K."/>
            <person name="Chettiar S.T."/>
            <person name="Joshi S."/>
            <person name="Tatu U.S."/>
        </authorList>
    </citation>
    <scope>NUCLEOTIDE SEQUENCE [LARGE SCALE GENOMIC DNA]</scope>
    <source>
        <strain evidence="2">6684</strain>
    </source>
</reference>
<protein>
    <submittedName>
        <fullName evidence="1">Uncharacterized protein</fullName>
    </submittedName>
</protein>
<proteinExistence type="predicted"/>
<name>A0A0L0NQS5_CANAR</name>
<dbReference type="VEuPathDB" id="FungiDB:CJJ09_001472"/>
<dbReference type="VEuPathDB" id="FungiDB:QG37_07223"/>
<dbReference type="VEuPathDB" id="FungiDB:CJI96_0000466"/>
<dbReference type="Pfam" id="PF13762">
    <property type="entry name" value="MNE1"/>
    <property type="match status" value="1"/>
</dbReference>
<evidence type="ECO:0000313" key="1">
    <source>
        <dbReference type="EMBL" id="KND96486.1"/>
    </source>
</evidence>
<comment type="caution">
    <text evidence="1">The sequence shown here is derived from an EMBL/GenBank/DDBJ whole genome shotgun (WGS) entry which is preliminary data.</text>
</comment>
<dbReference type="Proteomes" id="UP000037122">
    <property type="component" value="Unassembled WGS sequence"/>
</dbReference>
<gene>
    <name evidence="1" type="ORF">QG37_07223</name>
</gene>
<dbReference type="EMBL" id="LGST01000055">
    <property type="protein sequence ID" value="KND96486.1"/>
    <property type="molecule type" value="Genomic_DNA"/>
</dbReference>
<organism evidence="1 2">
    <name type="scientific">Candidozyma auris</name>
    <name type="common">Yeast</name>
    <name type="synonym">Candida auris</name>
    <dbReference type="NCBI Taxonomy" id="498019"/>
    <lineage>
        <taxon>Eukaryota</taxon>
        <taxon>Fungi</taxon>
        <taxon>Dikarya</taxon>
        <taxon>Ascomycota</taxon>
        <taxon>Saccharomycotina</taxon>
        <taxon>Pichiomycetes</taxon>
        <taxon>Metschnikowiaceae</taxon>
        <taxon>Candidozyma</taxon>
    </lineage>
</organism>
<evidence type="ECO:0000313" key="2">
    <source>
        <dbReference type="Proteomes" id="UP000037122"/>
    </source>
</evidence>
<dbReference type="VEuPathDB" id="FungiDB:CJJ07_003963"/>
<accession>A0A0L0NQS5</accession>
<sequence length="667" mass="76404">MGGLSGKAYLKALSEAVARKTNTASAKRLPYLNRNATDILPERAKSYSKAYQHKFTRNGSITPIECLPRLLEEALFFHGLANRPNTLFEMANLIRDTIAYQNIVTADMYLLMLQGIKNSRGKALIRSAVALYIEAHQHIKQFSQEDRNLAASLLLDIYSNCKDVSELLLLKIAYENYMTKSVSDRTLEARYIGAFIQGYLNTGQYIRAVDLFERGVADLHDALLPIDQTLKCLPTKGVLISMSQHEDVKLLTKWLRTVLQIDRSLLDYETWSEFLSIGLYLNHYELVKLIYLELIMHEVEGVSLDEIMFSKEAQDLEKKSKVLSSLSEETLAQILYTLSSNGDVNSTLRLIEWHFLHKKLKGEKGLTKELCIAIIKSYCYHDDGQDNLSLKNVLEVIDSFSKLGPELQVSFRDISDAMSYRFMRYDAVDPNVEIAKLQEQTWAKQPDAVSDEMEEMPRKIRNLNLHNSEKGNILKNSEILDLFVREMISFIQSKQLSDETLQTFLNCVLHHLMKYQNATGLVVALMSIHQLNPRFALKWFNKDLFDLILKTIAKSPASKLLGYEIYLFMQRNGISLSSENFGDLIALALHGEEENDIVKLYMNAVKKNHFALPEVTEELLRRKNAVFNSVDPATPIAYSESEKVDRKRYYEIDKRDSGYLRLILNKS</sequence>
<dbReference type="AlphaFoldDB" id="A0A0L0NQS5"/>
<dbReference type="GO" id="GO:1990904">
    <property type="term" value="C:ribonucleoprotein complex"/>
    <property type="evidence" value="ECO:0007669"/>
    <property type="project" value="InterPro"/>
</dbReference>